<name>A0ABP5VDN2_9ACTN</name>
<keyword evidence="2" id="KW-1185">Reference proteome</keyword>
<evidence type="ECO:0000313" key="1">
    <source>
        <dbReference type="EMBL" id="GAA2400489.1"/>
    </source>
</evidence>
<evidence type="ECO:0000313" key="2">
    <source>
        <dbReference type="Proteomes" id="UP001500058"/>
    </source>
</evidence>
<sequence length="313" mass="33245">MLALHFADAPIPVEVRREPQVTTVPRWRSAPFRSLPPPARGPSGRLARMRIEMASEPGSPRIPNEDYASAALPAAGRGGALVVLDGVTPPPRDVGCDHGVPWYVTRLGGTLLELSGSRRDRTLAQCLAEAIGRTARAHGPGCDLSHARTPQATVVLVRWDESAVEYLVLSDSALLLEGPDGSVTPVLDTRLDGLRPAARALPPAERAAYLEGLRNAEGGFFTAAADPEAASRAVTGTVPRERVRALAALSDGVTRWAETFRLGDWAGLMAVLRAEGPRSLIARVRAAESADRAGTAFPRGKVHDDATAVLVEF</sequence>
<dbReference type="Proteomes" id="UP001500058">
    <property type="component" value="Unassembled WGS sequence"/>
</dbReference>
<gene>
    <name evidence="1" type="ORF">GCM10010420_29000</name>
</gene>
<comment type="caution">
    <text evidence="1">The sequence shown here is derived from an EMBL/GenBank/DDBJ whole genome shotgun (WGS) entry which is preliminary data.</text>
</comment>
<protein>
    <submittedName>
        <fullName evidence="1">Protein phosphatase 2C domain-containing protein</fullName>
    </submittedName>
</protein>
<dbReference type="EMBL" id="BAAATJ010000012">
    <property type="protein sequence ID" value="GAA2400489.1"/>
    <property type="molecule type" value="Genomic_DNA"/>
</dbReference>
<reference evidence="2" key="1">
    <citation type="journal article" date="2019" name="Int. J. Syst. Evol. Microbiol.">
        <title>The Global Catalogue of Microorganisms (GCM) 10K type strain sequencing project: providing services to taxonomists for standard genome sequencing and annotation.</title>
        <authorList>
            <consortium name="The Broad Institute Genomics Platform"/>
            <consortium name="The Broad Institute Genome Sequencing Center for Infectious Disease"/>
            <person name="Wu L."/>
            <person name="Ma J."/>
        </authorList>
    </citation>
    <scope>NUCLEOTIDE SEQUENCE [LARGE SCALE GENOMIC DNA]</scope>
    <source>
        <strain evidence="2">JCM 6921</strain>
    </source>
</reference>
<organism evidence="1 2">
    <name type="scientific">Streptomyces glaucosporus</name>
    <dbReference type="NCBI Taxonomy" id="284044"/>
    <lineage>
        <taxon>Bacteria</taxon>
        <taxon>Bacillati</taxon>
        <taxon>Actinomycetota</taxon>
        <taxon>Actinomycetes</taxon>
        <taxon>Kitasatosporales</taxon>
        <taxon>Streptomycetaceae</taxon>
        <taxon>Streptomyces</taxon>
    </lineage>
</organism>
<proteinExistence type="predicted"/>
<accession>A0ABP5VDN2</accession>